<keyword evidence="8" id="KW-0539">Nucleus</keyword>
<dbReference type="PRINTS" id="PR00047">
    <property type="entry name" value="STROIDFINGER"/>
</dbReference>
<evidence type="ECO:0000256" key="7">
    <source>
        <dbReference type="ARBA" id="ARBA00023170"/>
    </source>
</evidence>
<organism evidence="11 14">
    <name type="scientific">Rotaria magnacalcarata</name>
    <dbReference type="NCBI Taxonomy" id="392030"/>
    <lineage>
        <taxon>Eukaryota</taxon>
        <taxon>Metazoa</taxon>
        <taxon>Spiralia</taxon>
        <taxon>Gnathifera</taxon>
        <taxon>Rotifera</taxon>
        <taxon>Eurotatoria</taxon>
        <taxon>Bdelloidea</taxon>
        <taxon>Philodinida</taxon>
        <taxon>Philodinidae</taxon>
        <taxon>Rotaria</taxon>
    </lineage>
</organism>
<keyword evidence="3" id="KW-0862">Zinc</keyword>
<dbReference type="GO" id="GO:0045944">
    <property type="term" value="P:positive regulation of transcription by RNA polymerase II"/>
    <property type="evidence" value="ECO:0007669"/>
    <property type="project" value="TreeGrafter"/>
</dbReference>
<accession>A0A814ZQ59</accession>
<dbReference type="InterPro" id="IPR013088">
    <property type="entry name" value="Znf_NHR/GATA"/>
</dbReference>
<evidence type="ECO:0000256" key="2">
    <source>
        <dbReference type="ARBA" id="ARBA00022771"/>
    </source>
</evidence>
<keyword evidence="7" id="KW-0675">Receptor</keyword>
<keyword evidence="5" id="KW-0238">DNA-binding</keyword>
<dbReference type="InterPro" id="IPR050234">
    <property type="entry name" value="Nuclear_hormone_rcpt_NR1"/>
</dbReference>
<reference evidence="11" key="1">
    <citation type="submission" date="2021-02" db="EMBL/GenBank/DDBJ databases">
        <authorList>
            <person name="Nowell W R."/>
        </authorList>
    </citation>
    <scope>NUCLEOTIDE SEQUENCE</scope>
</reference>
<dbReference type="SUPFAM" id="SSF57716">
    <property type="entry name" value="Glucocorticoid receptor-like (DNA-binding domain)"/>
    <property type="match status" value="1"/>
</dbReference>
<dbReference type="EMBL" id="CAJNOW010000137">
    <property type="protein sequence ID" value="CAF1248518.1"/>
    <property type="molecule type" value="Genomic_DNA"/>
</dbReference>
<dbReference type="Proteomes" id="UP000681967">
    <property type="component" value="Unassembled WGS sequence"/>
</dbReference>
<evidence type="ECO:0000313" key="10">
    <source>
        <dbReference type="EMBL" id="CAF1020115.1"/>
    </source>
</evidence>
<dbReference type="PANTHER" id="PTHR24082">
    <property type="entry name" value="NUCLEAR HORMONE RECEPTOR"/>
    <property type="match status" value="1"/>
</dbReference>
<protein>
    <recommendedName>
        <fullName evidence="9">Nuclear receptor domain-containing protein</fullName>
    </recommendedName>
</protein>
<keyword evidence="2" id="KW-0863">Zinc-finger</keyword>
<evidence type="ECO:0000313" key="12">
    <source>
        <dbReference type="EMBL" id="CAF3829187.1"/>
    </source>
</evidence>
<evidence type="ECO:0000259" key="9">
    <source>
        <dbReference type="PROSITE" id="PS51030"/>
    </source>
</evidence>
<evidence type="ECO:0000256" key="4">
    <source>
        <dbReference type="ARBA" id="ARBA00023015"/>
    </source>
</evidence>
<dbReference type="EMBL" id="CAJOBJ010036917">
    <property type="protein sequence ID" value="CAF4304966.1"/>
    <property type="molecule type" value="Genomic_DNA"/>
</dbReference>
<dbReference type="Proteomes" id="UP000663855">
    <property type="component" value="Unassembled WGS sequence"/>
</dbReference>
<dbReference type="SMART" id="SM00399">
    <property type="entry name" value="ZnF_C4"/>
    <property type="match status" value="1"/>
</dbReference>
<evidence type="ECO:0000256" key="1">
    <source>
        <dbReference type="ARBA" id="ARBA00022723"/>
    </source>
</evidence>
<evidence type="ECO:0000313" key="11">
    <source>
        <dbReference type="EMBL" id="CAF1248518.1"/>
    </source>
</evidence>
<dbReference type="GO" id="GO:0004879">
    <property type="term" value="F:nuclear receptor activity"/>
    <property type="evidence" value="ECO:0007669"/>
    <property type="project" value="TreeGrafter"/>
</dbReference>
<keyword evidence="1" id="KW-0479">Metal-binding</keyword>
<name>A0A814ZQ59_9BILA</name>
<evidence type="ECO:0000256" key="3">
    <source>
        <dbReference type="ARBA" id="ARBA00022833"/>
    </source>
</evidence>
<dbReference type="GO" id="GO:0008270">
    <property type="term" value="F:zinc ion binding"/>
    <property type="evidence" value="ECO:0007669"/>
    <property type="project" value="UniProtKB-KW"/>
</dbReference>
<dbReference type="GO" id="GO:0000122">
    <property type="term" value="P:negative regulation of transcription by RNA polymerase II"/>
    <property type="evidence" value="ECO:0007669"/>
    <property type="project" value="TreeGrafter"/>
</dbReference>
<dbReference type="PROSITE" id="PS51030">
    <property type="entry name" value="NUCLEAR_REC_DBD_2"/>
    <property type="match status" value="1"/>
</dbReference>
<dbReference type="AlphaFoldDB" id="A0A814ZQ59"/>
<keyword evidence="4" id="KW-0805">Transcription regulation</keyword>
<dbReference type="Proteomes" id="UP000663834">
    <property type="component" value="Unassembled WGS sequence"/>
</dbReference>
<dbReference type="Proteomes" id="UP000681720">
    <property type="component" value="Unassembled WGS sequence"/>
</dbReference>
<evidence type="ECO:0000313" key="13">
    <source>
        <dbReference type="EMBL" id="CAF4304966.1"/>
    </source>
</evidence>
<dbReference type="GO" id="GO:0000978">
    <property type="term" value="F:RNA polymerase II cis-regulatory region sequence-specific DNA binding"/>
    <property type="evidence" value="ECO:0007669"/>
    <property type="project" value="TreeGrafter"/>
</dbReference>
<gene>
    <name evidence="12" type="ORF">BYL167_LOCUS4599</name>
    <name evidence="10" type="ORF">CJN711_LOCUS3274</name>
    <name evidence="13" type="ORF">GIL414_LOCUS26025</name>
    <name evidence="11" type="ORF">KQP761_LOCUS2163</name>
</gene>
<dbReference type="PANTHER" id="PTHR24082:SF283">
    <property type="entry name" value="NUCLEAR HORMONE RECEPTOR HR96"/>
    <property type="match status" value="1"/>
</dbReference>
<feature type="domain" description="Nuclear receptor" evidence="9">
    <location>
        <begin position="11"/>
        <end position="87"/>
    </location>
</feature>
<dbReference type="InterPro" id="IPR001628">
    <property type="entry name" value="Znf_hrmn_rcpt"/>
</dbReference>
<dbReference type="GO" id="GO:0030154">
    <property type="term" value="P:cell differentiation"/>
    <property type="evidence" value="ECO:0007669"/>
    <property type="project" value="TreeGrafter"/>
</dbReference>
<sequence>MALTKRSWTLPLVCQICGDRARGMNFEVMTCMSCKAFFRRHALNLTHHLKCQRNNHCEITRLTRGSCSACRLRKCFTFGMNPKLIRCQLKNESKRLKRQRLLKPTPLNLLEHDISTLTNVEWDLLSNIIHAYDRENSIKKTKHMLEQQSSLLPKLRTKSTIILDIVGSYYSIIQSFLSNVPYYSDLSFNARRALIKHNSETVGSFHSVFIVRESNALDHESYIVGCSNIYGTENFDILRKFMSILDNNGTLVKAMLLIIAFAGNCSKVVLDHSESMGIMSSTISLVRIQNILITMFWKYLIYQYGFLGAVKCFDSFIRYILNITLWTETNDSVQHSDMLSTITENMIPLLVVQD</sequence>
<dbReference type="EMBL" id="CAJNOV010000340">
    <property type="protein sequence ID" value="CAF1020115.1"/>
    <property type="molecule type" value="Genomic_DNA"/>
</dbReference>
<dbReference type="Pfam" id="PF00105">
    <property type="entry name" value="zf-C4"/>
    <property type="match status" value="1"/>
</dbReference>
<evidence type="ECO:0000256" key="5">
    <source>
        <dbReference type="ARBA" id="ARBA00023125"/>
    </source>
</evidence>
<evidence type="ECO:0000313" key="14">
    <source>
        <dbReference type="Proteomes" id="UP000663834"/>
    </source>
</evidence>
<dbReference type="PROSITE" id="PS00031">
    <property type="entry name" value="NUCLEAR_REC_DBD_1"/>
    <property type="match status" value="1"/>
</dbReference>
<evidence type="ECO:0000256" key="6">
    <source>
        <dbReference type="ARBA" id="ARBA00023163"/>
    </source>
</evidence>
<evidence type="ECO:0000256" key="8">
    <source>
        <dbReference type="ARBA" id="ARBA00023242"/>
    </source>
</evidence>
<keyword evidence="6" id="KW-0804">Transcription</keyword>
<dbReference type="EMBL" id="CAJOBH010000984">
    <property type="protein sequence ID" value="CAF3829187.1"/>
    <property type="molecule type" value="Genomic_DNA"/>
</dbReference>
<comment type="caution">
    <text evidence="11">The sequence shown here is derived from an EMBL/GenBank/DDBJ whole genome shotgun (WGS) entry which is preliminary data.</text>
</comment>
<dbReference type="OrthoDB" id="6355676at2759"/>
<proteinExistence type="predicted"/>
<dbReference type="Gene3D" id="3.30.50.10">
    <property type="entry name" value="Erythroid Transcription Factor GATA-1, subunit A"/>
    <property type="match status" value="1"/>
</dbReference>